<keyword evidence="1" id="KW-0812">Transmembrane</keyword>
<organism evidence="3 4">
    <name type="scientific">Roseivivax sediminis</name>
    <dbReference type="NCBI Taxonomy" id="936889"/>
    <lineage>
        <taxon>Bacteria</taxon>
        <taxon>Pseudomonadati</taxon>
        <taxon>Pseudomonadota</taxon>
        <taxon>Alphaproteobacteria</taxon>
        <taxon>Rhodobacterales</taxon>
        <taxon>Roseobacteraceae</taxon>
        <taxon>Roseivivax</taxon>
    </lineage>
</organism>
<keyword evidence="1" id="KW-0472">Membrane</keyword>
<evidence type="ECO:0000313" key="3">
    <source>
        <dbReference type="EMBL" id="SFD78737.1"/>
    </source>
</evidence>
<reference evidence="3 4" key="1">
    <citation type="submission" date="2016-10" db="EMBL/GenBank/DDBJ databases">
        <authorList>
            <person name="Varghese N."/>
            <person name="Submissions S."/>
        </authorList>
    </citation>
    <scope>NUCLEOTIDE SEQUENCE [LARGE SCALE GENOMIC DNA]</scope>
    <source>
        <strain evidence="4">YIM D21,KCTC 23444,ACCC 10710</strain>
    </source>
</reference>
<gene>
    <name evidence="3" type="ORF">SAMN04515678_10343</name>
</gene>
<dbReference type="RefSeq" id="WP_149754968.1">
    <property type="nucleotide sequence ID" value="NZ_FOMS01000003.1"/>
</dbReference>
<feature type="domain" description="DUF1468" evidence="2">
    <location>
        <begin position="21"/>
        <end position="158"/>
    </location>
</feature>
<evidence type="ECO:0000259" key="2">
    <source>
        <dbReference type="Pfam" id="PF07331"/>
    </source>
</evidence>
<sequence length="180" mass="19486">MADQRHGTERPAPEQTGPDWIIPAIAAAFAVYYVISISALRWEAMISGLFVAIVLGVLLALFGLRTVLRLRDGRARVSFEGTFTGRDGLVRQALLLVYIVAFINMVSVLGFTLGVFSFLFASLLTIARLPWTRAALISGIAALTGYVLFIVALRTQFPSGPFETLLKPAVDAFRVAVGLA</sequence>
<evidence type="ECO:0000256" key="1">
    <source>
        <dbReference type="SAM" id="Phobius"/>
    </source>
</evidence>
<feature type="transmembrane region" description="Helical" evidence="1">
    <location>
        <begin position="46"/>
        <end position="68"/>
    </location>
</feature>
<evidence type="ECO:0000313" key="4">
    <source>
        <dbReference type="Proteomes" id="UP000325289"/>
    </source>
</evidence>
<keyword evidence="4" id="KW-1185">Reference proteome</keyword>
<name>A0A1I1V6V8_9RHOB</name>
<feature type="transmembrane region" description="Helical" evidence="1">
    <location>
        <begin position="95"/>
        <end position="121"/>
    </location>
</feature>
<feature type="transmembrane region" description="Helical" evidence="1">
    <location>
        <begin position="133"/>
        <end position="153"/>
    </location>
</feature>
<dbReference type="Proteomes" id="UP000325289">
    <property type="component" value="Unassembled WGS sequence"/>
</dbReference>
<dbReference type="EMBL" id="FOMS01000003">
    <property type="protein sequence ID" value="SFD78737.1"/>
    <property type="molecule type" value="Genomic_DNA"/>
</dbReference>
<dbReference type="OrthoDB" id="7355232at2"/>
<feature type="transmembrane region" description="Helical" evidence="1">
    <location>
        <begin position="20"/>
        <end position="40"/>
    </location>
</feature>
<dbReference type="Pfam" id="PF07331">
    <property type="entry name" value="TctB"/>
    <property type="match status" value="1"/>
</dbReference>
<accession>A0A1I1V6V8</accession>
<proteinExistence type="predicted"/>
<protein>
    <submittedName>
        <fullName evidence="3">Tripartite tricarboxylate transporter TctB family protein</fullName>
    </submittedName>
</protein>
<dbReference type="AlphaFoldDB" id="A0A1I1V6V8"/>
<keyword evidence="1" id="KW-1133">Transmembrane helix</keyword>
<dbReference type="InterPro" id="IPR009936">
    <property type="entry name" value="DUF1468"/>
</dbReference>